<protein>
    <submittedName>
        <fullName evidence="1">Uncharacterized protein</fullName>
    </submittedName>
</protein>
<reference evidence="1" key="1">
    <citation type="submission" date="2021-06" db="EMBL/GenBank/DDBJ databases">
        <authorList>
            <person name="Hodson N. C."/>
            <person name="Mongue J. A."/>
            <person name="Jaron S. K."/>
        </authorList>
    </citation>
    <scope>NUCLEOTIDE SEQUENCE</scope>
</reference>
<evidence type="ECO:0000313" key="2">
    <source>
        <dbReference type="Proteomes" id="UP000708208"/>
    </source>
</evidence>
<accession>A0A8J2KMJ7</accession>
<feature type="non-terminal residue" evidence="1">
    <location>
        <position position="1"/>
    </location>
</feature>
<evidence type="ECO:0000313" key="1">
    <source>
        <dbReference type="EMBL" id="CAG7728650.1"/>
    </source>
</evidence>
<comment type="caution">
    <text evidence="1">The sequence shown here is derived from an EMBL/GenBank/DDBJ whole genome shotgun (WGS) entry which is preliminary data.</text>
</comment>
<gene>
    <name evidence="1" type="ORF">AFUS01_LOCUS17412</name>
</gene>
<dbReference type="EMBL" id="CAJVCH010166238">
    <property type="protein sequence ID" value="CAG7728650.1"/>
    <property type="molecule type" value="Genomic_DNA"/>
</dbReference>
<dbReference type="Proteomes" id="UP000708208">
    <property type="component" value="Unassembled WGS sequence"/>
</dbReference>
<dbReference type="AlphaFoldDB" id="A0A8J2KMJ7"/>
<proteinExistence type="predicted"/>
<keyword evidence="2" id="KW-1185">Reference proteome</keyword>
<name>A0A8J2KMJ7_9HEXA</name>
<organism evidence="1 2">
    <name type="scientific">Allacma fusca</name>
    <dbReference type="NCBI Taxonomy" id="39272"/>
    <lineage>
        <taxon>Eukaryota</taxon>
        <taxon>Metazoa</taxon>
        <taxon>Ecdysozoa</taxon>
        <taxon>Arthropoda</taxon>
        <taxon>Hexapoda</taxon>
        <taxon>Collembola</taxon>
        <taxon>Symphypleona</taxon>
        <taxon>Sminthuridae</taxon>
        <taxon>Allacma</taxon>
    </lineage>
</organism>
<sequence>CSKRPSFSLSFRPVMERLKVVAVLYYT</sequence>